<dbReference type="OrthoDB" id="5392716at2759"/>
<dbReference type="EMBL" id="CAJVNV010000013">
    <property type="protein sequence ID" value="CAG7952312.1"/>
    <property type="molecule type" value="Genomic_DNA"/>
</dbReference>
<accession>A0A9W4MMI5</accession>
<evidence type="ECO:0000313" key="1">
    <source>
        <dbReference type="EMBL" id="CAG7952312.1"/>
    </source>
</evidence>
<organism evidence="1 2">
    <name type="scientific">Penicillium nalgiovense</name>
    <dbReference type="NCBI Taxonomy" id="60175"/>
    <lineage>
        <taxon>Eukaryota</taxon>
        <taxon>Fungi</taxon>
        <taxon>Dikarya</taxon>
        <taxon>Ascomycota</taxon>
        <taxon>Pezizomycotina</taxon>
        <taxon>Eurotiomycetes</taxon>
        <taxon>Eurotiomycetidae</taxon>
        <taxon>Eurotiales</taxon>
        <taxon>Aspergillaceae</taxon>
        <taxon>Penicillium</taxon>
    </lineage>
</organism>
<proteinExistence type="predicted"/>
<name>A0A9W4MMI5_PENNA</name>
<dbReference type="AlphaFoldDB" id="A0A9W4MMI5"/>
<evidence type="ECO:0000313" key="2">
    <source>
        <dbReference type="Proteomes" id="UP001153461"/>
    </source>
</evidence>
<reference evidence="1" key="1">
    <citation type="submission" date="2021-07" db="EMBL/GenBank/DDBJ databases">
        <authorList>
            <person name="Branca A.L. A."/>
        </authorList>
    </citation>
    <scope>NUCLEOTIDE SEQUENCE</scope>
</reference>
<sequence length="83" mass="9140">MRSYDSRLILGLPKPGSFVVVHSQSITLSIFSIPSTLFVPESLLHNGLCTSFNLPRCDCSSVLPCRPCCPPVCPDPRSPIQFY</sequence>
<dbReference type="Proteomes" id="UP001153461">
    <property type="component" value="Unassembled WGS sequence"/>
</dbReference>
<protein>
    <submittedName>
        <fullName evidence="1">Uncharacterized protein</fullName>
    </submittedName>
</protein>
<gene>
    <name evidence="1" type="ORF">PNAL_LOCUS531</name>
</gene>
<comment type="caution">
    <text evidence="1">The sequence shown here is derived from an EMBL/GenBank/DDBJ whole genome shotgun (WGS) entry which is preliminary data.</text>
</comment>